<dbReference type="STRING" id="1834191.A5886_000018"/>
<dbReference type="RefSeq" id="WP_086273083.1">
    <property type="nucleotide sequence ID" value="NZ_NGKU01000001.1"/>
</dbReference>
<evidence type="ECO:0000256" key="3">
    <source>
        <dbReference type="SAM" id="MobiDB-lite"/>
    </source>
</evidence>
<evidence type="ECO:0000313" key="5">
    <source>
        <dbReference type="Proteomes" id="UP000195043"/>
    </source>
</evidence>
<evidence type="ECO:0000313" key="4">
    <source>
        <dbReference type="EMBL" id="OTN74974.1"/>
    </source>
</evidence>
<evidence type="ECO:0000256" key="1">
    <source>
        <dbReference type="ARBA" id="ARBA00005721"/>
    </source>
</evidence>
<feature type="region of interest" description="Disordered" evidence="3">
    <location>
        <begin position="1"/>
        <end position="92"/>
    </location>
</feature>
<protein>
    <recommendedName>
        <fullName evidence="2">Stress response regulator gls24 homolog</fullName>
    </recommendedName>
</protein>
<feature type="compositionally biased region" description="Basic and acidic residues" evidence="3">
    <location>
        <begin position="229"/>
        <end position="253"/>
    </location>
</feature>
<evidence type="ECO:0000256" key="2">
    <source>
        <dbReference type="ARBA" id="ARBA00039575"/>
    </source>
</evidence>
<dbReference type="Pfam" id="PF03780">
    <property type="entry name" value="Asp23"/>
    <property type="match status" value="1"/>
</dbReference>
<accession>A0A242A1S5</accession>
<dbReference type="InterPro" id="IPR005531">
    <property type="entry name" value="Asp23"/>
</dbReference>
<keyword evidence="5" id="KW-1185">Reference proteome</keyword>
<proteinExistence type="inferred from homology"/>
<dbReference type="PANTHER" id="PTHR34297">
    <property type="entry name" value="HYPOTHETICAL CYTOSOLIC PROTEIN-RELATED"/>
    <property type="match status" value="1"/>
</dbReference>
<organism evidence="4 5">
    <name type="scientific">Candidatus Enterococcus testudinis</name>
    <dbReference type="NCBI Taxonomy" id="1834191"/>
    <lineage>
        <taxon>Bacteria</taxon>
        <taxon>Bacillati</taxon>
        <taxon>Bacillota</taxon>
        <taxon>Bacilli</taxon>
        <taxon>Lactobacillales</taxon>
        <taxon>Enterococcaceae</taxon>
        <taxon>Enterococcus</taxon>
    </lineage>
</organism>
<dbReference type="PANTHER" id="PTHR34297:SF3">
    <property type="entry name" value="ALKALINE SHOCK PROTEIN 23"/>
    <property type="match status" value="1"/>
</dbReference>
<name>A0A242A1S5_9ENTE</name>
<dbReference type="Proteomes" id="UP000195043">
    <property type="component" value="Unassembled WGS sequence"/>
</dbReference>
<gene>
    <name evidence="4" type="ORF">A5886_000018</name>
</gene>
<comment type="caution">
    <text evidence="4">The sequence shown here is derived from an EMBL/GenBank/DDBJ whole genome shotgun (WGS) entry which is preliminary data.</text>
</comment>
<dbReference type="OrthoDB" id="9808942at2"/>
<feature type="region of interest" description="Disordered" evidence="3">
    <location>
        <begin position="207"/>
        <end position="253"/>
    </location>
</feature>
<comment type="similarity">
    <text evidence="1">Belongs to the asp23 family.</text>
</comment>
<sequence length="253" mass="27137">MSNRNELNNEKPISAHPDPVVPNTNHQANDHSVPLTEAPDPVVPGAERAVDPKPNGPKPGDHPAPGNPKPGHATVPTPPKPGFEGPTGEAPVNGALTYDDKVIQKIIGIALEHVDGLLTVDGGFFSNIAEKLVNTDNVTSGISTEVGKKQVAVDLDIVVEYGRNIPEVAEQVKEVIEREVSNMTQLEVIEVNINVVDVKTVAEYEEDSETVQDKVSSAASKTGDFASRQTDKAKHAAARTSDRIEEYNEPRVK</sequence>
<reference evidence="4 5" key="1">
    <citation type="submission" date="2017-05" db="EMBL/GenBank/DDBJ databases">
        <title>The Genome Sequence of Enterococcus sp. 8G7_MSG3316.</title>
        <authorList>
            <consortium name="The Broad Institute Genomics Platform"/>
            <consortium name="The Broad Institute Genomic Center for Infectious Diseases"/>
            <person name="Earl A."/>
            <person name="Manson A."/>
            <person name="Schwartman J."/>
            <person name="Gilmore M."/>
            <person name="Abouelleil A."/>
            <person name="Cao P."/>
            <person name="Chapman S."/>
            <person name="Cusick C."/>
            <person name="Shea T."/>
            <person name="Young S."/>
            <person name="Neafsey D."/>
            <person name="Nusbaum C."/>
            <person name="Birren B."/>
        </authorList>
    </citation>
    <scope>NUCLEOTIDE SEQUENCE [LARGE SCALE GENOMIC DNA]</scope>
    <source>
        <strain evidence="4 5">8G7_MSG3316</strain>
    </source>
</reference>
<dbReference type="EMBL" id="NGKU01000001">
    <property type="protein sequence ID" value="OTN74974.1"/>
    <property type="molecule type" value="Genomic_DNA"/>
</dbReference>
<dbReference type="AlphaFoldDB" id="A0A242A1S5"/>